<accession>A0A4Q9KLJ3</accession>
<comment type="caution">
    <text evidence="3">The sequence shown here is derived from an EMBL/GenBank/DDBJ whole genome shotgun (WGS) entry which is preliminary data.</text>
</comment>
<evidence type="ECO:0000313" key="3">
    <source>
        <dbReference type="EMBL" id="TBT95358.1"/>
    </source>
</evidence>
<feature type="region of interest" description="Disordered" evidence="1">
    <location>
        <begin position="2076"/>
        <end position="2098"/>
    </location>
</feature>
<dbReference type="RefSeq" id="WP_131171654.1">
    <property type="nucleotide sequence ID" value="NZ_FXTL01000008.1"/>
</dbReference>
<feature type="region of interest" description="Disordered" evidence="1">
    <location>
        <begin position="129"/>
        <end position="171"/>
    </location>
</feature>
<feature type="compositionally biased region" description="Low complexity" evidence="1">
    <location>
        <begin position="331"/>
        <end position="343"/>
    </location>
</feature>
<dbReference type="OrthoDB" id="4648416at2"/>
<proteinExistence type="predicted"/>
<evidence type="ECO:0000256" key="1">
    <source>
        <dbReference type="SAM" id="MobiDB-lite"/>
    </source>
</evidence>
<keyword evidence="2" id="KW-1133">Transmembrane helix</keyword>
<dbReference type="EMBL" id="SDMR01000005">
    <property type="protein sequence ID" value="TBT95358.1"/>
    <property type="molecule type" value="Genomic_DNA"/>
</dbReference>
<name>A0A4Q9KLJ3_PROTD</name>
<protein>
    <submittedName>
        <fullName evidence="3">Uncharacterized protein</fullName>
    </submittedName>
</protein>
<sequence length="2269" mass="240582">MSVIVMEPLVIRGRAPGRAAAPEAIEMEPLVIRGRPLTNRAAGALREASADAGRVAFGGFGYTRTAEDDAQVRAYARAAARRGSGPATPAPPMPDAGPAVDRAAFGRAAYERTAEDDAQAASYVTADARPTAAPAGPEAIGSPDAAPAVGLPAADAGGGGETPDGTPDAVSVATPDAGVRAGAAPNLAGIDTPGALVAAARATADGLPHPDVPRAPLDRAFAPLVTAAAARARRPIPRGGGGSYPPPRPVEPIEIDPVPTATATLSSALNDRLPELNLPAIRAMPDGTVPTLPAVRGVDTANELAVEVDVDSPAADAADVNAAEASRRTRATAPAPDPAAAAPAPVPVSPPVLVDFRRPPPPPLPQAEAALENAQITRVLALIAQNVETRTQTLVDDLRDRAFPPHKLANYYLDVTDPMKETIRTGLTAKLAELREAAGITVETLDAAVRARQAEIDEHRTHVATAAELEVDRTATTLTREAERENGRAEAQRLRDQARQVARYRQALHSRDPTLVEELVTARLGYIDADVGRGEVAIDAAKARRLELLGLYDTAYRTAYRTADDAFQHPAGRGPRAPPNVGDRLWYDVATDELATAMTRLNTQTENDAATLANSVRDAGLAAKAAVRTWSDTRLRRTLSDDERVARTTRDIDATNTAVNNARAQATRDATRARLVGEIRFAAATALRTMDDADSVSREHMITLNDEQLRDGRAFLATGDAGDPMSAVANNLVRTYARENLADKPAEIQTAVYAKVAATTAEAGEQGDIYFPGGGGELESRVNKLWDAFEVWHGTAEEDAITQLQGLDSHASALLNRAYYLIKGESLQWRIGDEMSGSEYDRAMGLARGDREGRQMYARGEIAESHGWFSNDSSRALDAVRNLPPGDAEAVVNDTDTAAHLRAVLDGSRWVDARGSVTDDRGMRELDILTQLNRPTEATDPADAARRRDLQARADAIEFDRAVRRGTGSSAPSTEAVMDRIRASVTASAPDTWSDAEIDNEVRRRVRAMENAYEAEFGSELPSGGVSALRTAVARYSYGTSLDIRQALLDVDRSRERAGRLQRTTEGLYTSDSEMNTELTRTYDQALAEVRRNRSRREAVEARARALMEADGITAGGRTPAASEIAAYRQEAEEEAARALSGEWMRGTSAAFADRYGRRWGGGDDPLRDMITSETQFAGETEALARYAGGGGLTAAQSVEIGQAGWGMDRSMVLAGIGNRTTQQLTRISADYARNTGGRDVDGRVVGGRDMLADLRSETGSWTDETPSTRLERDAFDIREAMRGVPTTPQQTYDAAQRRFAYERDVYFGGSSGRPAGLAPQFAALQRQMDRADARMRGLEAATASGDTAAARRLEAGLDAARASVAVSADAYRHAVDEHVEGVATKVAIAVALAVVVIAAAVTTVLTGGLAAPAWVAVATAVGASVAATAASMAVKQSMLGSAYGQNAFRTDLVIGVVDAIVSALTAGLGDKLLRLRSLGQLAGARTAAARTLAMRAIAAERATRPVLARMAAFGAEQIAQSVPTALAGAALNRDTWRGDPLRNVAAAGGMAAITGIGMGTVMHHAMPHVTGALGSVIETGRMLVGGSGAHISADSVTLASSRRAAASGDVEGAANRGTWGERMAARREYLRANPGATDADFDVALMMGGIDTRARAESVAATLPELRGQLVAGLSGADAELAAHARIEVLSDAEFFARTGSESNGYAATLNVNGEPVVVVREGAPPTRLAEEGRHVAQFFDPANTSRLALIEEGRLADYAALSVPERIAAWNAKIDLELDVQRRAIPELRARLNDPNLSVERANDLGRMLTEAETALEVLSGRRAHLAGLDAATVARMASGELPEPRWLADEPRLFAKAPGPPPPPPAAVPETWTEGGRTFIAEPHFMDGSRKSRWVGVYEGGELVEVVLQRRDGATWRLSGRVGRDRGGVAEFAARMEHALAATADESATVQVRQLGGQTGTGAGLDDLWFRFETRANGTIDCRTQVYEAKNYDGQVSSFTAVDDNYRTNMGRARSRLEAHLKNCTWDEVGMTRPQVEAAIRSIDAGQVDVIIQTTASTTVNPDHMTDLQRRLRRRTGPGGGSGVRVTHDPTPIGEGAMMDAEELWLRTERFRRMGYQAPDNVLFKDLSNTPRGQTPESVDLAEAVVAARSQPGSPIVGTPRWAPGRTHLVDKAGPFLAVRVERPTGTGAFDATARARALLAAAEAGVTPKGGSSVAPVRVVVAWDPELTTSQAREVRRALASIAAAEGRTAAASKIIWPAVAGTTP</sequence>
<feature type="region of interest" description="Disordered" evidence="1">
    <location>
        <begin position="80"/>
        <end position="100"/>
    </location>
</feature>
<feature type="transmembrane region" description="Helical" evidence="2">
    <location>
        <begin position="1387"/>
        <end position="1407"/>
    </location>
</feature>
<keyword evidence="2" id="KW-0812">Transmembrane</keyword>
<keyword evidence="4" id="KW-1185">Reference proteome</keyword>
<keyword evidence="2" id="KW-0472">Membrane</keyword>
<feature type="transmembrane region" description="Helical" evidence="2">
    <location>
        <begin position="1414"/>
        <end position="1433"/>
    </location>
</feature>
<evidence type="ECO:0000256" key="2">
    <source>
        <dbReference type="SAM" id="Phobius"/>
    </source>
</evidence>
<gene>
    <name evidence="3" type="ORF">ET996_05990</name>
</gene>
<reference evidence="3 4" key="1">
    <citation type="submission" date="2019-01" db="EMBL/GenBank/DDBJ databases">
        <title>Lactibacter flavus gen. nov., sp. nov., a novel bacterium of the family Propionibacteriaceae isolated from raw milk and dairy products.</title>
        <authorList>
            <person name="Huptas C."/>
            <person name="Wenning M."/>
            <person name="Breitenwieser F."/>
            <person name="Doll E."/>
            <person name="Von Neubeck M."/>
            <person name="Busse H.-J."/>
            <person name="Scherer S."/>
        </authorList>
    </citation>
    <scope>NUCLEOTIDE SEQUENCE [LARGE SCALE GENOMIC DNA]</scope>
    <source>
        <strain evidence="3 4">DSM 22130</strain>
    </source>
</reference>
<organism evidence="3 4">
    <name type="scientific">Propioniciclava tarda</name>
    <dbReference type="NCBI Taxonomy" id="433330"/>
    <lineage>
        <taxon>Bacteria</taxon>
        <taxon>Bacillati</taxon>
        <taxon>Actinomycetota</taxon>
        <taxon>Actinomycetes</taxon>
        <taxon>Propionibacteriales</taxon>
        <taxon>Propionibacteriaceae</taxon>
        <taxon>Propioniciclava</taxon>
    </lineage>
</organism>
<feature type="compositionally biased region" description="Low complexity" evidence="1">
    <location>
        <begin position="143"/>
        <end position="155"/>
    </location>
</feature>
<dbReference type="Proteomes" id="UP000291933">
    <property type="component" value="Unassembled WGS sequence"/>
</dbReference>
<feature type="region of interest" description="Disordered" evidence="1">
    <location>
        <begin position="317"/>
        <end position="347"/>
    </location>
</feature>
<evidence type="ECO:0000313" key="4">
    <source>
        <dbReference type="Proteomes" id="UP000291933"/>
    </source>
</evidence>